<reference evidence="2" key="2">
    <citation type="journal article" date="2024" name="Plant">
        <title>Genomic evolution and insights into agronomic trait innovations of Sesamum species.</title>
        <authorList>
            <person name="Miao H."/>
            <person name="Wang L."/>
            <person name="Qu L."/>
            <person name="Liu H."/>
            <person name="Sun Y."/>
            <person name="Le M."/>
            <person name="Wang Q."/>
            <person name="Wei S."/>
            <person name="Zheng Y."/>
            <person name="Lin W."/>
            <person name="Duan Y."/>
            <person name="Cao H."/>
            <person name="Xiong S."/>
            <person name="Wang X."/>
            <person name="Wei L."/>
            <person name="Li C."/>
            <person name="Ma Q."/>
            <person name="Ju M."/>
            <person name="Zhao R."/>
            <person name="Li G."/>
            <person name="Mu C."/>
            <person name="Tian Q."/>
            <person name="Mei H."/>
            <person name="Zhang T."/>
            <person name="Gao T."/>
            <person name="Zhang H."/>
        </authorList>
    </citation>
    <scope>NUCLEOTIDE SEQUENCE</scope>
    <source>
        <strain evidence="2">KEN1</strain>
    </source>
</reference>
<sequence length="97" mass="11604">MEKLRSDVSRHAYYRKWTKRRADALDAKNSVLRWDIEGLKAEHEVEVEQLQQDNQQLRDQVDLRDHIDQLAEMIPDEPDEDPEENPMKYQDDDGKII</sequence>
<feature type="compositionally biased region" description="Acidic residues" evidence="1">
    <location>
        <begin position="74"/>
        <end position="84"/>
    </location>
</feature>
<dbReference type="AlphaFoldDB" id="A0AAW2VJC5"/>
<protein>
    <submittedName>
        <fullName evidence="2">Uncharacterized protein</fullName>
    </submittedName>
</protein>
<gene>
    <name evidence="2" type="ORF">Slati_3006000</name>
</gene>
<proteinExistence type="predicted"/>
<feature type="compositionally biased region" description="Basic and acidic residues" evidence="1">
    <location>
        <begin position="85"/>
        <end position="97"/>
    </location>
</feature>
<comment type="caution">
    <text evidence="2">The sequence shown here is derived from an EMBL/GenBank/DDBJ whole genome shotgun (WGS) entry which is preliminary data.</text>
</comment>
<evidence type="ECO:0000313" key="2">
    <source>
        <dbReference type="EMBL" id="KAL0428312.1"/>
    </source>
</evidence>
<name>A0AAW2VJC5_9LAMI</name>
<organism evidence="2">
    <name type="scientific">Sesamum latifolium</name>
    <dbReference type="NCBI Taxonomy" id="2727402"/>
    <lineage>
        <taxon>Eukaryota</taxon>
        <taxon>Viridiplantae</taxon>
        <taxon>Streptophyta</taxon>
        <taxon>Embryophyta</taxon>
        <taxon>Tracheophyta</taxon>
        <taxon>Spermatophyta</taxon>
        <taxon>Magnoliopsida</taxon>
        <taxon>eudicotyledons</taxon>
        <taxon>Gunneridae</taxon>
        <taxon>Pentapetalae</taxon>
        <taxon>asterids</taxon>
        <taxon>lamiids</taxon>
        <taxon>Lamiales</taxon>
        <taxon>Pedaliaceae</taxon>
        <taxon>Sesamum</taxon>
    </lineage>
</organism>
<evidence type="ECO:0000256" key="1">
    <source>
        <dbReference type="SAM" id="MobiDB-lite"/>
    </source>
</evidence>
<dbReference type="EMBL" id="JACGWN010000010">
    <property type="protein sequence ID" value="KAL0428312.1"/>
    <property type="molecule type" value="Genomic_DNA"/>
</dbReference>
<feature type="region of interest" description="Disordered" evidence="1">
    <location>
        <begin position="73"/>
        <end position="97"/>
    </location>
</feature>
<accession>A0AAW2VJC5</accession>
<reference evidence="2" key="1">
    <citation type="submission" date="2020-06" db="EMBL/GenBank/DDBJ databases">
        <authorList>
            <person name="Li T."/>
            <person name="Hu X."/>
            <person name="Zhang T."/>
            <person name="Song X."/>
            <person name="Zhang H."/>
            <person name="Dai N."/>
            <person name="Sheng W."/>
            <person name="Hou X."/>
            <person name="Wei L."/>
        </authorList>
    </citation>
    <scope>NUCLEOTIDE SEQUENCE</scope>
    <source>
        <strain evidence="2">KEN1</strain>
        <tissue evidence="2">Leaf</tissue>
    </source>
</reference>